<dbReference type="GO" id="GO:0004622">
    <property type="term" value="F:phosphatidylcholine lysophospholipase activity"/>
    <property type="evidence" value="ECO:0007669"/>
    <property type="project" value="TreeGrafter"/>
</dbReference>
<dbReference type="InterPro" id="IPR036514">
    <property type="entry name" value="SGNH_hydro_sf"/>
</dbReference>
<dbReference type="Pfam" id="PF13472">
    <property type="entry name" value="Lipase_GDSL_2"/>
    <property type="match status" value="1"/>
</dbReference>
<evidence type="ECO:0000259" key="1">
    <source>
        <dbReference type="Pfam" id="PF13472"/>
    </source>
</evidence>
<feature type="domain" description="SGNH hydrolase-type esterase" evidence="1">
    <location>
        <begin position="88"/>
        <end position="230"/>
    </location>
</feature>
<accession>A0A7Z9BRN7</accession>
<dbReference type="Proteomes" id="UP000182190">
    <property type="component" value="Unassembled WGS sequence"/>
</dbReference>
<gene>
    <name evidence="2" type="ORF">PL9631_560074</name>
</gene>
<dbReference type="PANTHER" id="PTHR30383">
    <property type="entry name" value="THIOESTERASE 1/PROTEASE 1/LYSOPHOSPHOLIPASE L1"/>
    <property type="match status" value="1"/>
</dbReference>
<comment type="caution">
    <text evidence="2">The sequence shown here is derived from an EMBL/GenBank/DDBJ whole genome shotgun (WGS) entry which is preliminary data.</text>
</comment>
<organism evidence="2 3">
    <name type="scientific">Planktothrix paucivesiculata PCC 9631</name>
    <dbReference type="NCBI Taxonomy" id="671071"/>
    <lineage>
        <taxon>Bacteria</taxon>
        <taxon>Bacillati</taxon>
        <taxon>Cyanobacteriota</taxon>
        <taxon>Cyanophyceae</taxon>
        <taxon>Oscillatoriophycideae</taxon>
        <taxon>Oscillatoriales</taxon>
        <taxon>Microcoleaceae</taxon>
        <taxon>Planktothrix</taxon>
    </lineage>
</organism>
<sequence length="324" mass="37669">MTDYFMIPKTGIEMYQKRLFAIYKSQIYTNLDDEIDQLNYQDWLDILKQESDLIQDKIAKNSDSSRLNILLGDSLSMWFPNNLLPSGILWLNQGISGDTTSGILKRLDIFAKNNPNNIYILAGINDLKRQVTVKEILENHQKIIDYLQYHYPNTRILVQSIFPTQLPSETLNFSILNSLIKELNQKLAQQVNDQGSIYLDFYQRFTNTQGNLRSELTTDGLHLNLEGYKVWQFALKQTESRLSKNRDSKYQKWLQKSSELPLDGQSYRWISYQVKPGDTLKKITLKALGREDFDYCDLIAIRNDLTSDVLLIDDPIEIPQLIPN</sequence>
<name>A0A7Z9BRN7_9CYAN</name>
<evidence type="ECO:0000313" key="2">
    <source>
        <dbReference type="EMBL" id="VXD21390.1"/>
    </source>
</evidence>
<dbReference type="AlphaFoldDB" id="A0A7Z9BRN7"/>
<dbReference type="InterPro" id="IPR013830">
    <property type="entry name" value="SGNH_hydro"/>
</dbReference>
<proteinExistence type="predicted"/>
<evidence type="ECO:0000313" key="3">
    <source>
        <dbReference type="Proteomes" id="UP000182190"/>
    </source>
</evidence>
<dbReference type="EMBL" id="CZCS02000197">
    <property type="protein sequence ID" value="VXD21390.1"/>
    <property type="molecule type" value="Genomic_DNA"/>
</dbReference>
<dbReference type="PANTHER" id="PTHR30383:SF5">
    <property type="entry name" value="SGNH HYDROLASE-TYPE ESTERASE DOMAIN-CONTAINING PROTEIN"/>
    <property type="match status" value="1"/>
</dbReference>
<reference evidence="2" key="1">
    <citation type="submission" date="2019-10" db="EMBL/GenBank/DDBJ databases">
        <authorList>
            <consortium name="Genoscope - CEA"/>
            <person name="William W."/>
        </authorList>
    </citation>
    <scope>NUCLEOTIDE SEQUENCE [LARGE SCALE GENOMIC DNA]</scope>
    <source>
        <strain evidence="2">BBR_PRJEB10994</strain>
    </source>
</reference>
<dbReference type="SUPFAM" id="SSF52266">
    <property type="entry name" value="SGNH hydrolase"/>
    <property type="match status" value="1"/>
</dbReference>
<protein>
    <submittedName>
        <fullName evidence="2">Lipolytic enzyme, G-D-S-L</fullName>
    </submittedName>
</protein>
<keyword evidence="3" id="KW-1185">Reference proteome</keyword>
<dbReference type="OrthoDB" id="2513075at2"/>
<dbReference type="InterPro" id="IPR051532">
    <property type="entry name" value="Ester_Hydrolysis_Enzymes"/>
</dbReference>
<dbReference type="Gene3D" id="3.40.50.1110">
    <property type="entry name" value="SGNH hydrolase"/>
    <property type="match status" value="1"/>
</dbReference>